<dbReference type="EC" id="5.1.3.1" evidence="7 10"/>
<feature type="binding site" evidence="10">
    <location>
        <begin position="143"/>
        <end position="146"/>
    </location>
    <ligand>
        <name>substrate</name>
    </ligand>
</feature>
<evidence type="ECO:0000256" key="10">
    <source>
        <dbReference type="HAMAP-Rule" id="MF_02227"/>
    </source>
</evidence>
<dbReference type="Proteomes" id="UP000199135">
    <property type="component" value="Unassembled WGS sequence"/>
</dbReference>
<proteinExistence type="inferred from homology"/>
<dbReference type="InterPro" id="IPR026019">
    <property type="entry name" value="Ribul_P_3_epim"/>
</dbReference>
<feature type="binding site" evidence="10">
    <location>
        <position position="176"/>
    </location>
    <ligand>
        <name>a divalent metal cation</name>
        <dbReference type="ChEBI" id="CHEBI:60240"/>
    </ligand>
</feature>
<feature type="binding site" evidence="10">
    <location>
        <position position="67"/>
    </location>
    <ligand>
        <name>substrate</name>
    </ligand>
</feature>
<evidence type="ECO:0000313" key="12">
    <source>
        <dbReference type="EMBL" id="SEH60601.1"/>
    </source>
</evidence>
<dbReference type="InterPro" id="IPR011060">
    <property type="entry name" value="RibuloseP-bd_barrel"/>
</dbReference>
<feature type="binding site" evidence="10">
    <location>
        <begin position="198"/>
        <end position="199"/>
    </location>
    <ligand>
        <name>substrate</name>
    </ligand>
</feature>
<protein>
    <recommendedName>
        <fullName evidence="7 10">Ribulose-phosphate 3-epimerase</fullName>
        <ecNumber evidence="7 10">5.1.3.1</ecNumber>
    </recommendedName>
</protein>
<gene>
    <name evidence="10" type="primary">rpe</name>
    <name evidence="12" type="ORF">SAMN05216447_10720</name>
</gene>
<evidence type="ECO:0000256" key="9">
    <source>
        <dbReference type="ARBA" id="ARBA00023235"/>
    </source>
</evidence>
<comment type="cofactor">
    <cofactor evidence="2">
        <name>Mn(2+)</name>
        <dbReference type="ChEBI" id="CHEBI:29035"/>
    </cofactor>
</comment>
<feature type="active site" description="Proton acceptor" evidence="10">
    <location>
        <position position="36"/>
    </location>
</feature>
<evidence type="ECO:0000256" key="3">
    <source>
        <dbReference type="ARBA" id="ARBA00001941"/>
    </source>
</evidence>
<dbReference type="HAMAP" id="MF_02227">
    <property type="entry name" value="RPE"/>
    <property type="match status" value="1"/>
</dbReference>
<dbReference type="PANTHER" id="PTHR11749">
    <property type="entry name" value="RIBULOSE-5-PHOSPHATE-3-EPIMERASE"/>
    <property type="match status" value="1"/>
</dbReference>
<name>A0A1H6JNI7_9ACTN</name>
<keyword evidence="10 11" id="KW-0119">Carbohydrate metabolism</keyword>
<feature type="binding site" evidence="10">
    <location>
        <position position="36"/>
    </location>
    <ligand>
        <name>a divalent metal cation</name>
        <dbReference type="ChEBI" id="CHEBI:60240"/>
    </ligand>
</feature>
<dbReference type="PROSITE" id="PS01086">
    <property type="entry name" value="RIBUL_P_3_EPIMER_2"/>
    <property type="match status" value="1"/>
</dbReference>
<comment type="caution">
    <text evidence="12">The sequence shown here is derived from an EMBL/GenBank/DDBJ whole genome shotgun (WGS) entry which is preliminary data.</text>
</comment>
<comment type="pathway">
    <text evidence="10">Carbohydrate degradation.</text>
</comment>
<comment type="cofactor">
    <cofactor evidence="5">
        <name>Fe(2+)</name>
        <dbReference type="ChEBI" id="CHEBI:29033"/>
    </cofactor>
</comment>
<dbReference type="Gene3D" id="3.20.20.70">
    <property type="entry name" value="Aldolase class I"/>
    <property type="match status" value="1"/>
</dbReference>
<dbReference type="InterPro" id="IPR000056">
    <property type="entry name" value="Ribul_P_3_epim-like"/>
</dbReference>
<keyword evidence="13" id="KW-1185">Reference proteome</keyword>
<feature type="binding site" evidence="10">
    <location>
        <begin position="176"/>
        <end position="178"/>
    </location>
    <ligand>
        <name>substrate</name>
    </ligand>
</feature>
<dbReference type="NCBIfam" id="TIGR01163">
    <property type="entry name" value="rpe"/>
    <property type="match status" value="1"/>
</dbReference>
<dbReference type="PIRSF" id="PIRSF001461">
    <property type="entry name" value="RPE"/>
    <property type="match status" value="1"/>
</dbReference>
<comment type="function">
    <text evidence="10">Catalyzes the reversible epimerization of D-ribulose 5-phosphate to D-xylulose 5-phosphate.</text>
</comment>
<evidence type="ECO:0000256" key="11">
    <source>
        <dbReference type="PIRNR" id="PIRNR001461"/>
    </source>
</evidence>
<reference evidence="12 13" key="1">
    <citation type="submission" date="2016-10" db="EMBL/GenBank/DDBJ databases">
        <authorList>
            <person name="Varghese N."/>
            <person name="Submissions S."/>
        </authorList>
    </citation>
    <scope>NUCLEOTIDE SEQUENCE [LARGE SCALE GENOMIC DNA]</scope>
    <source>
        <strain evidence="12 13">WCP15</strain>
    </source>
</reference>
<dbReference type="InterPro" id="IPR013785">
    <property type="entry name" value="Aldolase_TIM"/>
</dbReference>
<accession>A0A1H6JNI7</accession>
<dbReference type="SUPFAM" id="SSF51366">
    <property type="entry name" value="Ribulose-phoshate binding barrel"/>
    <property type="match status" value="1"/>
</dbReference>
<comment type="cofactor">
    <cofactor evidence="4">
        <name>Zn(2+)</name>
        <dbReference type="ChEBI" id="CHEBI:29105"/>
    </cofactor>
</comment>
<feature type="binding site" evidence="10">
    <location>
        <position position="34"/>
    </location>
    <ligand>
        <name>a divalent metal cation</name>
        <dbReference type="ChEBI" id="CHEBI:60240"/>
    </ligand>
</feature>
<evidence type="ECO:0000256" key="2">
    <source>
        <dbReference type="ARBA" id="ARBA00001936"/>
    </source>
</evidence>
<organism evidence="12 13">
    <name type="scientific">Parafannyhessea umbonata</name>
    <dbReference type="NCBI Taxonomy" id="604330"/>
    <lineage>
        <taxon>Bacteria</taxon>
        <taxon>Bacillati</taxon>
        <taxon>Actinomycetota</taxon>
        <taxon>Coriobacteriia</taxon>
        <taxon>Coriobacteriales</taxon>
        <taxon>Atopobiaceae</taxon>
        <taxon>Parafannyhessea</taxon>
    </lineage>
</organism>
<sequence length="226" mass="23918">MLNEDVLIAPSVLSADFTKLGAELDAVRDADLVHYDVMDGHFVPNLSYGTAILKQVKAATKLPLDVHLMVSNPEVQVPWFLEAGADIISFHLEAATHANRLCAQIREAGAQAAVALNPATPVCLLDSVIEDVDLVLVMTVNPGFGGQSFIPNSVQKVRKLSELCREHGVSPAIEVDGGIGVGNARDIVEAGANVLVAGSSVFKPQDRAQAIAGLRAQGRLGLEARR</sequence>
<dbReference type="CDD" id="cd00429">
    <property type="entry name" value="RPE"/>
    <property type="match status" value="1"/>
</dbReference>
<keyword evidence="8 10" id="KW-0479">Metal-binding</keyword>
<evidence type="ECO:0000256" key="4">
    <source>
        <dbReference type="ARBA" id="ARBA00001947"/>
    </source>
</evidence>
<dbReference type="Pfam" id="PF00834">
    <property type="entry name" value="Ribul_P_3_epim"/>
    <property type="match status" value="1"/>
</dbReference>
<evidence type="ECO:0000256" key="1">
    <source>
        <dbReference type="ARBA" id="ARBA00001782"/>
    </source>
</evidence>
<evidence type="ECO:0000256" key="5">
    <source>
        <dbReference type="ARBA" id="ARBA00001954"/>
    </source>
</evidence>
<comment type="cofactor">
    <cofactor evidence="10">
        <name>a divalent metal cation</name>
        <dbReference type="ChEBI" id="CHEBI:60240"/>
    </cofactor>
    <text evidence="10">Binds 1 divalent metal cation per subunit.</text>
</comment>
<evidence type="ECO:0000256" key="6">
    <source>
        <dbReference type="ARBA" id="ARBA00009541"/>
    </source>
</evidence>
<dbReference type="RefSeq" id="WP_078687672.1">
    <property type="nucleotide sequence ID" value="NZ_FNWT01000007.1"/>
</dbReference>
<evidence type="ECO:0000256" key="8">
    <source>
        <dbReference type="ARBA" id="ARBA00022723"/>
    </source>
</evidence>
<dbReference type="PROSITE" id="PS01085">
    <property type="entry name" value="RIBUL_P_3_EPIMER_1"/>
    <property type="match status" value="1"/>
</dbReference>
<dbReference type="EMBL" id="FNWT01000007">
    <property type="protein sequence ID" value="SEH60601.1"/>
    <property type="molecule type" value="Genomic_DNA"/>
</dbReference>
<comment type="cofactor">
    <cofactor evidence="3">
        <name>Co(2+)</name>
        <dbReference type="ChEBI" id="CHEBI:48828"/>
    </cofactor>
</comment>
<comment type="catalytic activity">
    <reaction evidence="1 10 11">
        <text>D-ribulose 5-phosphate = D-xylulose 5-phosphate</text>
        <dbReference type="Rhea" id="RHEA:13677"/>
        <dbReference type="ChEBI" id="CHEBI:57737"/>
        <dbReference type="ChEBI" id="CHEBI:58121"/>
        <dbReference type="EC" id="5.1.3.1"/>
    </reaction>
</comment>
<feature type="binding site" evidence="10">
    <location>
        <position position="67"/>
    </location>
    <ligand>
        <name>a divalent metal cation</name>
        <dbReference type="ChEBI" id="CHEBI:60240"/>
    </ligand>
</feature>
<keyword evidence="9 10" id="KW-0413">Isomerase</keyword>
<dbReference type="NCBIfam" id="NF004076">
    <property type="entry name" value="PRK05581.1-4"/>
    <property type="match status" value="1"/>
</dbReference>
<comment type="similarity">
    <text evidence="6 10 11">Belongs to the ribulose-phosphate 3-epimerase family.</text>
</comment>
<feature type="active site" description="Proton donor" evidence="10">
    <location>
        <position position="176"/>
    </location>
</feature>
<evidence type="ECO:0000256" key="7">
    <source>
        <dbReference type="ARBA" id="ARBA00013188"/>
    </source>
</evidence>
<evidence type="ECO:0000313" key="13">
    <source>
        <dbReference type="Proteomes" id="UP000199135"/>
    </source>
</evidence>
<feature type="binding site" evidence="10">
    <location>
        <position position="11"/>
    </location>
    <ligand>
        <name>substrate</name>
    </ligand>
</feature>